<dbReference type="Proteomes" id="UP000248706">
    <property type="component" value="Unassembled WGS sequence"/>
</dbReference>
<dbReference type="PANTHER" id="PTHR30055">
    <property type="entry name" value="HTH-TYPE TRANSCRIPTIONAL REGULATOR RUTR"/>
    <property type="match status" value="1"/>
</dbReference>
<evidence type="ECO:0000256" key="3">
    <source>
        <dbReference type="ARBA" id="ARBA00023125"/>
    </source>
</evidence>
<sequence>MTEMAFPHEEDREPRRLSGQERRRLLIQAAYRLIAERGFEYLRTREVAARAGVNVATLHYYFAGKEQLIQGVVEHLLEILSSRGPSQLSEAATPLEHIRSMFLRIDHLLHEEPEVFIVLSEISLRSLRDESLRRALHRLEAAWRAYLTPVVSEGLRCGMLRGDLNIEETVTGLIIVIKGLAFHAISGGSSPDIRRLLADLERWLQPAARPD</sequence>
<dbReference type="Pfam" id="PF00440">
    <property type="entry name" value="TetR_N"/>
    <property type="match status" value="1"/>
</dbReference>
<evidence type="ECO:0000256" key="5">
    <source>
        <dbReference type="PROSITE-ProRule" id="PRU00335"/>
    </source>
</evidence>
<dbReference type="InterPro" id="IPR001647">
    <property type="entry name" value="HTH_TetR"/>
</dbReference>
<dbReference type="GO" id="GO:0003700">
    <property type="term" value="F:DNA-binding transcription factor activity"/>
    <property type="evidence" value="ECO:0007669"/>
    <property type="project" value="TreeGrafter"/>
</dbReference>
<evidence type="ECO:0000313" key="8">
    <source>
        <dbReference type="Proteomes" id="UP000248706"/>
    </source>
</evidence>
<evidence type="ECO:0000259" key="6">
    <source>
        <dbReference type="PROSITE" id="PS50977"/>
    </source>
</evidence>
<dbReference type="Pfam" id="PF13977">
    <property type="entry name" value="TetR_C_6"/>
    <property type="match status" value="1"/>
</dbReference>
<dbReference type="Gene3D" id="1.10.357.10">
    <property type="entry name" value="Tetracycline Repressor, domain 2"/>
    <property type="match status" value="1"/>
</dbReference>
<dbReference type="InterPro" id="IPR050109">
    <property type="entry name" value="HTH-type_TetR-like_transc_reg"/>
</dbReference>
<feature type="DNA-binding region" description="H-T-H motif" evidence="5">
    <location>
        <begin position="43"/>
        <end position="62"/>
    </location>
</feature>
<accession>A0A328VEX5</accession>
<organism evidence="7 8">
    <name type="scientific">Thermogemmatispora tikiterensis</name>
    <dbReference type="NCBI Taxonomy" id="1825093"/>
    <lineage>
        <taxon>Bacteria</taxon>
        <taxon>Bacillati</taxon>
        <taxon>Chloroflexota</taxon>
        <taxon>Ktedonobacteria</taxon>
        <taxon>Thermogemmatisporales</taxon>
        <taxon>Thermogemmatisporaceae</taxon>
        <taxon>Thermogemmatispora</taxon>
    </lineage>
</organism>
<keyword evidence="4" id="KW-0804">Transcription</keyword>
<dbReference type="GO" id="GO:0000976">
    <property type="term" value="F:transcription cis-regulatory region binding"/>
    <property type="evidence" value="ECO:0007669"/>
    <property type="project" value="TreeGrafter"/>
</dbReference>
<dbReference type="SUPFAM" id="SSF46689">
    <property type="entry name" value="Homeodomain-like"/>
    <property type="match status" value="1"/>
</dbReference>
<dbReference type="EMBL" id="MCIF01000002">
    <property type="protein sequence ID" value="RAQ94093.1"/>
    <property type="molecule type" value="Genomic_DNA"/>
</dbReference>
<keyword evidence="2" id="KW-0805">Transcription regulation</keyword>
<comment type="caution">
    <text evidence="7">The sequence shown here is derived from an EMBL/GenBank/DDBJ whole genome shotgun (WGS) entry which is preliminary data.</text>
</comment>
<dbReference type="InterPro" id="IPR009057">
    <property type="entry name" value="Homeodomain-like_sf"/>
</dbReference>
<dbReference type="PRINTS" id="PR00455">
    <property type="entry name" value="HTHTETR"/>
</dbReference>
<name>A0A328VEX5_9CHLR</name>
<gene>
    <name evidence="7" type="ORF">A4R35_01020</name>
</gene>
<feature type="domain" description="HTH tetR-type" evidence="6">
    <location>
        <begin position="20"/>
        <end position="80"/>
    </location>
</feature>
<evidence type="ECO:0000256" key="1">
    <source>
        <dbReference type="ARBA" id="ARBA00022491"/>
    </source>
</evidence>
<dbReference type="AlphaFoldDB" id="A0A328VEX5"/>
<evidence type="ECO:0000256" key="2">
    <source>
        <dbReference type="ARBA" id="ARBA00023015"/>
    </source>
</evidence>
<dbReference type="InterPro" id="IPR039538">
    <property type="entry name" value="BetI_C"/>
</dbReference>
<keyword evidence="1" id="KW-0678">Repressor</keyword>
<evidence type="ECO:0000313" key="7">
    <source>
        <dbReference type="EMBL" id="RAQ94093.1"/>
    </source>
</evidence>
<keyword evidence="8" id="KW-1185">Reference proteome</keyword>
<protein>
    <recommendedName>
        <fullName evidence="6">HTH tetR-type domain-containing protein</fullName>
    </recommendedName>
</protein>
<evidence type="ECO:0000256" key="4">
    <source>
        <dbReference type="ARBA" id="ARBA00023163"/>
    </source>
</evidence>
<reference evidence="7 8" key="1">
    <citation type="submission" date="2016-08" db="EMBL/GenBank/DDBJ databases">
        <title>Analysis of Carbohydrate Active Enzymes in Thermogemmatispora T81 Reveals Carbohydrate Degradation Ability.</title>
        <authorList>
            <person name="Tomazini A."/>
            <person name="Lal S."/>
            <person name="Stott M."/>
            <person name="Henrissat B."/>
            <person name="Polikarpov I."/>
            <person name="Sparling R."/>
            <person name="Levin D.B."/>
        </authorList>
    </citation>
    <scope>NUCLEOTIDE SEQUENCE [LARGE SCALE GENOMIC DNA]</scope>
    <source>
        <strain evidence="7 8">T81</strain>
    </source>
</reference>
<dbReference type="InterPro" id="IPR036271">
    <property type="entry name" value="Tet_transcr_reg_TetR-rel_C_sf"/>
</dbReference>
<keyword evidence="3 5" id="KW-0238">DNA-binding</keyword>
<proteinExistence type="predicted"/>
<dbReference type="PROSITE" id="PS50977">
    <property type="entry name" value="HTH_TETR_2"/>
    <property type="match status" value="1"/>
</dbReference>
<dbReference type="PANTHER" id="PTHR30055:SF234">
    <property type="entry name" value="HTH-TYPE TRANSCRIPTIONAL REGULATOR BETI"/>
    <property type="match status" value="1"/>
</dbReference>
<dbReference type="RefSeq" id="WP_189361191.1">
    <property type="nucleotide sequence ID" value="NZ_MCIF01000002.1"/>
</dbReference>
<dbReference type="SUPFAM" id="SSF48498">
    <property type="entry name" value="Tetracyclin repressor-like, C-terminal domain"/>
    <property type="match status" value="1"/>
</dbReference>